<proteinExistence type="predicted"/>
<organism evidence="3 4">
    <name type="scientific">Luteimonas viscosa</name>
    <dbReference type="NCBI Taxonomy" id="1132694"/>
    <lineage>
        <taxon>Bacteria</taxon>
        <taxon>Pseudomonadati</taxon>
        <taxon>Pseudomonadota</taxon>
        <taxon>Gammaproteobacteria</taxon>
        <taxon>Lysobacterales</taxon>
        <taxon>Lysobacteraceae</taxon>
        <taxon>Luteimonas</taxon>
    </lineage>
</organism>
<evidence type="ECO:0000259" key="2">
    <source>
        <dbReference type="PROSITE" id="PS50965"/>
    </source>
</evidence>
<dbReference type="PROSITE" id="PS50965">
    <property type="entry name" value="NERD"/>
    <property type="match status" value="1"/>
</dbReference>
<dbReference type="Pfam" id="PF08378">
    <property type="entry name" value="NERD"/>
    <property type="match status" value="1"/>
</dbReference>
<evidence type="ECO:0000313" key="3">
    <source>
        <dbReference type="EMBL" id="TYT27482.1"/>
    </source>
</evidence>
<reference evidence="3 4" key="1">
    <citation type="submission" date="2019-08" db="EMBL/GenBank/DDBJ databases">
        <title>Luteimonas viscosus sp. nov., isolated from soil of a sunflower field.</title>
        <authorList>
            <person name="Jianli Z."/>
            <person name="Ying Z."/>
        </authorList>
    </citation>
    <scope>NUCLEOTIDE SEQUENCE [LARGE SCALE GENOMIC DNA]</scope>
    <source>
        <strain evidence="3 4">XBU10</strain>
    </source>
</reference>
<protein>
    <submittedName>
        <fullName evidence="3">NERD domain-containing protein</fullName>
    </submittedName>
</protein>
<feature type="domain" description="NERD" evidence="2">
    <location>
        <begin position="59"/>
        <end position="168"/>
    </location>
</feature>
<comment type="caution">
    <text evidence="3">The sequence shown here is derived from an EMBL/GenBank/DDBJ whole genome shotgun (WGS) entry which is preliminary data.</text>
</comment>
<dbReference type="AlphaFoldDB" id="A0A5D4XWU1"/>
<keyword evidence="1" id="KW-0472">Membrane</keyword>
<accession>A0A5D4XWU1</accession>
<keyword evidence="1" id="KW-1133">Transmembrane helix</keyword>
<evidence type="ECO:0000256" key="1">
    <source>
        <dbReference type="SAM" id="Phobius"/>
    </source>
</evidence>
<dbReference type="Proteomes" id="UP000324973">
    <property type="component" value="Unassembled WGS sequence"/>
</dbReference>
<keyword evidence="4" id="KW-1185">Reference proteome</keyword>
<dbReference type="EMBL" id="VTFT01000001">
    <property type="protein sequence ID" value="TYT27482.1"/>
    <property type="molecule type" value="Genomic_DNA"/>
</dbReference>
<feature type="transmembrane region" description="Helical" evidence="1">
    <location>
        <begin position="27"/>
        <end position="48"/>
    </location>
</feature>
<keyword evidence="1" id="KW-0812">Transmembrane</keyword>
<gene>
    <name evidence="3" type="ORF">FZO89_04365</name>
</gene>
<dbReference type="InterPro" id="IPR011528">
    <property type="entry name" value="NERD"/>
</dbReference>
<dbReference type="OrthoDB" id="572185at2"/>
<name>A0A5D4XWU1_9GAMM</name>
<sequence length="229" mass="25806">MMVTSLPLMFMIWLTFRVRWQEVQVSWVEAMFLVGALVLFGWGLTTYIRHYRARERVRDGWTAEQVTGLQLNRLMVHGCLVLHDLPADGFNIDHVVVAPRGVYAVETKSFRKPQQAVEGENYRVSFDGRALRFPDFVEAGAPAQAERYAGWLDRALRDAGFDVPVIPALALPGWLIDQAEETWRSAKVKVFSPMGNGASFMAKNIVRIDAAQRSAIAQALALRFPKIEG</sequence>
<evidence type="ECO:0000313" key="4">
    <source>
        <dbReference type="Proteomes" id="UP000324973"/>
    </source>
</evidence>